<dbReference type="InterPro" id="IPR050390">
    <property type="entry name" value="C5-Methyltransferase"/>
</dbReference>
<protein>
    <recommendedName>
        <fullName evidence="1">DNA (cytosine-5-)-methyltransferase</fullName>
        <ecNumber evidence="1">2.1.1.37</ecNumber>
    </recommendedName>
</protein>
<keyword evidence="4" id="KW-0949">S-adenosyl-L-methionine</keyword>
<evidence type="ECO:0000256" key="4">
    <source>
        <dbReference type="ARBA" id="ARBA00022691"/>
    </source>
</evidence>
<evidence type="ECO:0000256" key="6">
    <source>
        <dbReference type="ARBA" id="ARBA00047422"/>
    </source>
</evidence>
<keyword evidence="9" id="KW-1185">Reference proteome</keyword>
<dbReference type="Proteomes" id="UP001156140">
    <property type="component" value="Unassembled WGS sequence"/>
</dbReference>
<name>A0AA41QPL7_9HYPH</name>
<dbReference type="AlphaFoldDB" id="A0AA41QPL7"/>
<dbReference type="Gene3D" id="3.40.50.150">
    <property type="entry name" value="Vaccinia Virus protein VP39"/>
    <property type="match status" value="1"/>
</dbReference>
<dbReference type="GO" id="GO:0032259">
    <property type="term" value="P:methylation"/>
    <property type="evidence" value="ECO:0007669"/>
    <property type="project" value="UniProtKB-KW"/>
</dbReference>
<feature type="region of interest" description="Disordered" evidence="7">
    <location>
        <begin position="406"/>
        <end position="429"/>
    </location>
</feature>
<reference evidence="8" key="1">
    <citation type="submission" date="2022-03" db="EMBL/GenBank/DDBJ databases">
        <title>The complete genome sequence of a Methyloterrigena soli.</title>
        <authorList>
            <person name="Zi Z."/>
        </authorList>
    </citation>
    <scope>NUCLEOTIDE SEQUENCE</scope>
    <source>
        <strain evidence="8">M48</strain>
    </source>
</reference>
<organism evidence="8 9">
    <name type="scientific">Paradevosia shaoguanensis</name>
    <dbReference type="NCBI Taxonomy" id="1335043"/>
    <lineage>
        <taxon>Bacteria</taxon>
        <taxon>Pseudomonadati</taxon>
        <taxon>Pseudomonadota</taxon>
        <taxon>Alphaproteobacteria</taxon>
        <taxon>Hyphomicrobiales</taxon>
        <taxon>Devosiaceae</taxon>
        <taxon>Paradevosia</taxon>
    </lineage>
</organism>
<comment type="caution">
    <text evidence="8">The sequence shown here is derived from an EMBL/GenBank/DDBJ whole genome shotgun (WGS) entry which is preliminary data.</text>
</comment>
<accession>A0AA41QPL7</accession>
<dbReference type="EMBL" id="JALAZD010000002">
    <property type="protein sequence ID" value="MCI0128686.1"/>
    <property type="molecule type" value="Genomic_DNA"/>
</dbReference>
<evidence type="ECO:0000313" key="9">
    <source>
        <dbReference type="Proteomes" id="UP001156140"/>
    </source>
</evidence>
<dbReference type="SUPFAM" id="SSF53335">
    <property type="entry name" value="S-adenosyl-L-methionine-dependent methyltransferases"/>
    <property type="match status" value="1"/>
</dbReference>
<dbReference type="GO" id="GO:0003886">
    <property type="term" value="F:DNA (cytosine-5-)-methyltransferase activity"/>
    <property type="evidence" value="ECO:0007669"/>
    <property type="project" value="UniProtKB-EC"/>
</dbReference>
<dbReference type="InterPro" id="IPR029063">
    <property type="entry name" value="SAM-dependent_MTases_sf"/>
</dbReference>
<evidence type="ECO:0000256" key="2">
    <source>
        <dbReference type="ARBA" id="ARBA00022603"/>
    </source>
</evidence>
<evidence type="ECO:0000256" key="5">
    <source>
        <dbReference type="ARBA" id="ARBA00022747"/>
    </source>
</evidence>
<dbReference type="PROSITE" id="PS51257">
    <property type="entry name" value="PROKAR_LIPOPROTEIN"/>
    <property type="match status" value="1"/>
</dbReference>
<dbReference type="Pfam" id="PF00145">
    <property type="entry name" value="DNA_methylase"/>
    <property type="match status" value="2"/>
</dbReference>
<dbReference type="PANTHER" id="PTHR10629:SF52">
    <property type="entry name" value="DNA (CYTOSINE-5)-METHYLTRANSFERASE 1"/>
    <property type="match status" value="1"/>
</dbReference>
<dbReference type="GO" id="GO:0044027">
    <property type="term" value="P:negative regulation of gene expression via chromosomal CpG island methylation"/>
    <property type="evidence" value="ECO:0007669"/>
    <property type="project" value="TreeGrafter"/>
</dbReference>
<keyword evidence="3" id="KW-0808">Transferase</keyword>
<keyword evidence="2 8" id="KW-0489">Methyltransferase</keyword>
<keyword evidence="5" id="KW-0680">Restriction system</keyword>
<gene>
    <name evidence="8" type="ORF">ML536_17785</name>
</gene>
<dbReference type="PANTHER" id="PTHR10629">
    <property type="entry name" value="CYTOSINE-SPECIFIC METHYLTRANSFERASE"/>
    <property type="match status" value="1"/>
</dbReference>
<sequence>MNKYLPAQNWALDDRMTVVLFAGMGGGCDGLEDAGFHVHLAINHDPLAIAVHEARHPHTTHMRCDVFEVDPRTATKGRGVRNLHASPDCTHFSVAKGSKPVSKRRRSLAWVVIRWAGQVRPEVITLENVKEIQTWGPLIAKRDKKTGRVIKLDKTVAAKGERVPVQDQHLVPDPRHKGRIWKAWLKHLTSLGYSFEGRVLVCADYGIPTIRKRYFGVAKADGSVIAWPERTHAPRKLAKSLKLKPWVGADTIIDWSLPMKSIFDRKKPLADATLRRIARGVMRYVVEAQDPFIVPICQTGSTTAGRPTAEPAGTWTTAKGGEFVLVAPALVGAGGRAAQTEPRDLRDPLNTSSTKEDRVLAAVHVEKFSENSAGFEPGEPLGTVMAGGQGHAVIAATMVNLAHGDSGAQGSHFREKDVRDPNTSLHAGGGSSAIIAATMVQTGYGEREGQAPRALDLRNPAGTKVAGGEKAALVAAFMAKHYGGVVGAEMREPAPTLTTGGERGVPQLAIAAASLGTLRGTNVAGQDLRSPLPAQSAGGNHEMLIMPFLQAYYQSGSEGQRADDPLRALTGLARHGLVTVEIDGQTMVITDIMMRMLDWTEGARSHGFDPASLMHEVDIPDAKGKITRRRPNKRECGHLIGNSVPPYMVELLSSLNSRHELMVAAE</sequence>
<evidence type="ECO:0000256" key="3">
    <source>
        <dbReference type="ARBA" id="ARBA00022679"/>
    </source>
</evidence>
<evidence type="ECO:0000313" key="8">
    <source>
        <dbReference type="EMBL" id="MCI0128686.1"/>
    </source>
</evidence>
<dbReference type="GO" id="GO:0009307">
    <property type="term" value="P:DNA restriction-modification system"/>
    <property type="evidence" value="ECO:0007669"/>
    <property type="project" value="UniProtKB-KW"/>
</dbReference>
<evidence type="ECO:0000256" key="1">
    <source>
        <dbReference type="ARBA" id="ARBA00011975"/>
    </source>
</evidence>
<dbReference type="GO" id="GO:0003677">
    <property type="term" value="F:DNA binding"/>
    <property type="evidence" value="ECO:0007669"/>
    <property type="project" value="TreeGrafter"/>
</dbReference>
<dbReference type="InterPro" id="IPR001525">
    <property type="entry name" value="C5_MeTfrase"/>
</dbReference>
<evidence type="ECO:0000256" key="7">
    <source>
        <dbReference type="SAM" id="MobiDB-lite"/>
    </source>
</evidence>
<dbReference type="EC" id="2.1.1.37" evidence="1"/>
<dbReference type="RefSeq" id="WP_281736774.1">
    <property type="nucleotide sequence ID" value="NZ_JAKETQ010000002.1"/>
</dbReference>
<proteinExistence type="predicted"/>
<comment type="catalytic activity">
    <reaction evidence="6">
        <text>a 2'-deoxycytidine in DNA + S-adenosyl-L-methionine = a 5-methyl-2'-deoxycytidine in DNA + S-adenosyl-L-homocysteine + H(+)</text>
        <dbReference type="Rhea" id="RHEA:13681"/>
        <dbReference type="Rhea" id="RHEA-COMP:11369"/>
        <dbReference type="Rhea" id="RHEA-COMP:11370"/>
        <dbReference type="ChEBI" id="CHEBI:15378"/>
        <dbReference type="ChEBI" id="CHEBI:57856"/>
        <dbReference type="ChEBI" id="CHEBI:59789"/>
        <dbReference type="ChEBI" id="CHEBI:85452"/>
        <dbReference type="ChEBI" id="CHEBI:85454"/>
        <dbReference type="EC" id="2.1.1.37"/>
    </reaction>
</comment>